<dbReference type="InterPro" id="IPR050756">
    <property type="entry name" value="CSN3"/>
</dbReference>
<dbReference type="GO" id="GO:0006511">
    <property type="term" value="P:ubiquitin-dependent protein catabolic process"/>
    <property type="evidence" value="ECO:0007669"/>
    <property type="project" value="TreeGrafter"/>
</dbReference>
<dbReference type="Proteomes" id="UP000051574">
    <property type="component" value="Unassembled WGS sequence"/>
</dbReference>
<comment type="caution">
    <text evidence="3">The sequence shown here is derived from an EMBL/GenBank/DDBJ whole genome shotgun (WGS) entry which is preliminary data.</text>
</comment>
<dbReference type="AlphaFoldDB" id="A0A0T6BH09"/>
<accession>A0A0T6BH09</accession>
<dbReference type="PANTHER" id="PTHR10758">
    <property type="entry name" value="26S PROTEASOME NON-ATPASE REGULATORY SUBUNIT 3/COP9 SIGNALOSOME COMPLEX SUBUNIT 3"/>
    <property type="match status" value="1"/>
</dbReference>
<proteinExistence type="predicted"/>
<evidence type="ECO:0000313" key="3">
    <source>
        <dbReference type="EMBL" id="KRT86459.1"/>
    </source>
</evidence>
<dbReference type="EMBL" id="LJIG01000481">
    <property type="protein sequence ID" value="KRT86459.1"/>
    <property type="molecule type" value="Genomic_DNA"/>
</dbReference>
<dbReference type="PANTHER" id="PTHR10758:SF1">
    <property type="entry name" value="COP9 SIGNALOSOME COMPLEX SUBUNIT 3"/>
    <property type="match status" value="1"/>
</dbReference>
<reference evidence="3 4" key="1">
    <citation type="submission" date="2015-09" db="EMBL/GenBank/DDBJ databases">
        <title>Draft genome of the scarab beetle Oryctes borbonicus.</title>
        <authorList>
            <person name="Meyer J.M."/>
            <person name="Markov G.V."/>
            <person name="Baskaran P."/>
            <person name="Herrmann M."/>
            <person name="Sommer R.J."/>
            <person name="Roedelsperger C."/>
        </authorList>
    </citation>
    <scope>NUCLEOTIDE SEQUENCE [LARGE SCALE GENOMIC DNA]</scope>
    <source>
        <strain evidence="3">OB123</strain>
        <tissue evidence="3">Whole animal</tissue>
    </source>
</reference>
<feature type="domain" description="COP9 signalosome complex subunit 3 N-terminal helical repeats" evidence="2">
    <location>
        <begin position="1"/>
        <end position="138"/>
    </location>
</feature>
<keyword evidence="4" id="KW-1185">Reference proteome</keyword>
<keyword evidence="1" id="KW-0963">Cytoplasm</keyword>
<evidence type="ECO:0000313" key="4">
    <source>
        <dbReference type="Proteomes" id="UP000051574"/>
    </source>
</evidence>
<feature type="non-terminal residue" evidence="3">
    <location>
        <position position="174"/>
    </location>
</feature>
<organism evidence="3 4">
    <name type="scientific">Oryctes borbonicus</name>
    <dbReference type="NCBI Taxonomy" id="1629725"/>
    <lineage>
        <taxon>Eukaryota</taxon>
        <taxon>Metazoa</taxon>
        <taxon>Ecdysozoa</taxon>
        <taxon>Arthropoda</taxon>
        <taxon>Hexapoda</taxon>
        <taxon>Insecta</taxon>
        <taxon>Pterygota</taxon>
        <taxon>Neoptera</taxon>
        <taxon>Endopterygota</taxon>
        <taxon>Coleoptera</taxon>
        <taxon>Polyphaga</taxon>
        <taxon>Scarabaeiformia</taxon>
        <taxon>Scarabaeidae</taxon>
        <taxon>Dynastinae</taxon>
        <taxon>Oryctes</taxon>
    </lineage>
</organism>
<name>A0A0T6BH09_9SCAR</name>
<sequence length="174" mass="19599">MKGILLLKKAISKLQLYDSQLTSIHADLCQLCLLAKCFKPALQVLNVDITGICQEGTHGPNGAQFDAKYYLLYFYYGGMIYLAVRNLDRSLYFLEVAITTPAHAVSHIMLEAYKKYILVSLLLHGKVQMIPKYTSQVVNRFIKPLSQPYHDLANAFASNNSSELNTVLNKHTEV</sequence>
<evidence type="ECO:0000256" key="1">
    <source>
        <dbReference type="ARBA" id="ARBA00022490"/>
    </source>
</evidence>
<protein>
    <recommendedName>
        <fullName evidence="2">COP9 signalosome complex subunit 3 N-terminal helical repeats domain-containing protein</fullName>
    </recommendedName>
</protein>
<dbReference type="InterPro" id="IPR055089">
    <property type="entry name" value="COP9_N"/>
</dbReference>
<dbReference type="OrthoDB" id="29061at2759"/>
<gene>
    <name evidence="3" type="ORF">AMK59_1737</name>
</gene>
<dbReference type="GO" id="GO:0008180">
    <property type="term" value="C:COP9 signalosome"/>
    <property type="evidence" value="ECO:0007669"/>
    <property type="project" value="TreeGrafter"/>
</dbReference>
<dbReference type="Pfam" id="PF22788">
    <property type="entry name" value="COP9_hel_rpt"/>
    <property type="match status" value="1"/>
</dbReference>
<evidence type="ECO:0000259" key="2">
    <source>
        <dbReference type="Pfam" id="PF22788"/>
    </source>
</evidence>